<comment type="subcellular location">
    <subcellularLocation>
        <location evidence="1">Cell membrane</location>
        <topology evidence="1">Multi-pass membrane protein</topology>
    </subcellularLocation>
</comment>
<feature type="transmembrane region" description="Helical" evidence="4">
    <location>
        <begin position="133"/>
        <end position="152"/>
    </location>
</feature>
<keyword evidence="3" id="KW-1003">Cell membrane</keyword>
<dbReference type="AlphaFoldDB" id="A0A7G9YYH0"/>
<feature type="transmembrane region" description="Helical" evidence="4">
    <location>
        <begin position="196"/>
        <end position="216"/>
    </location>
</feature>
<keyword evidence="4" id="KW-0472">Membrane</keyword>
<name>A0A7G9YYH0_9EURY</name>
<feature type="transmembrane region" description="Helical" evidence="4">
    <location>
        <begin position="159"/>
        <end position="176"/>
    </location>
</feature>
<dbReference type="PANTHER" id="PTHR30151">
    <property type="entry name" value="ALKANE SULFONATE ABC TRANSPORTER-RELATED, MEMBRANE SUBUNIT"/>
    <property type="match status" value="1"/>
</dbReference>
<reference evidence="5" key="1">
    <citation type="submission" date="2020-06" db="EMBL/GenBank/DDBJ databases">
        <title>Unique genomic features of the anaerobic methanotrophic archaea.</title>
        <authorList>
            <person name="Chadwick G.L."/>
            <person name="Skennerton C.T."/>
            <person name="Laso-Perez R."/>
            <person name="Leu A.O."/>
            <person name="Speth D.R."/>
            <person name="Yu H."/>
            <person name="Morgan-Lang C."/>
            <person name="Hatzenpichler R."/>
            <person name="Goudeau D."/>
            <person name="Malmstrom R."/>
            <person name="Brazelton W.J."/>
            <person name="Woyke T."/>
            <person name="Hallam S.J."/>
            <person name="Tyson G.W."/>
            <person name="Wegener G."/>
            <person name="Boetius A."/>
            <person name="Orphan V."/>
        </authorList>
    </citation>
    <scope>NUCLEOTIDE SEQUENCE</scope>
</reference>
<evidence type="ECO:0000256" key="4">
    <source>
        <dbReference type="SAM" id="Phobius"/>
    </source>
</evidence>
<keyword evidence="2" id="KW-0813">Transport</keyword>
<evidence type="ECO:0000313" key="5">
    <source>
        <dbReference type="EMBL" id="QNO53054.1"/>
    </source>
</evidence>
<feature type="transmembrane region" description="Helical" evidence="4">
    <location>
        <begin position="18"/>
        <end position="36"/>
    </location>
</feature>
<gene>
    <name evidence="6" type="ORF">BBDCAPAO_00034</name>
    <name evidence="5" type="ORF">GKHFHOKN_00030</name>
</gene>
<dbReference type="PANTHER" id="PTHR30151:SF0">
    <property type="entry name" value="ABC TRANSPORTER PERMEASE PROTEIN MJ0413-RELATED"/>
    <property type="match status" value="1"/>
</dbReference>
<evidence type="ECO:0000256" key="2">
    <source>
        <dbReference type="ARBA" id="ARBA00022448"/>
    </source>
</evidence>
<organism evidence="5">
    <name type="scientific">Candidatus Methanophagaceae archaeon ANME-1 ERB6</name>
    <dbReference type="NCBI Taxonomy" id="2759912"/>
    <lineage>
        <taxon>Archaea</taxon>
        <taxon>Methanobacteriati</taxon>
        <taxon>Methanobacteriota</taxon>
        <taxon>Stenosarchaea group</taxon>
        <taxon>Methanomicrobia</taxon>
        <taxon>Candidatus Methanophagales</taxon>
        <taxon>Candidatus Methanophagaceae</taxon>
    </lineage>
</organism>
<feature type="transmembrane region" description="Helical" evidence="4">
    <location>
        <begin position="68"/>
        <end position="90"/>
    </location>
</feature>
<keyword evidence="4" id="KW-0812">Transmembrane</keyword>
<feature type="transmembrane region" description="Helical" evidence="4">
    <location>
        <begin position="102"/>
        <end position="127"/>
    </location>
</feature>
<proteinExistence type="predicted"/>
<dbReference type="EMBL" id="MT631529">
    <property type="protein sequence ID" value="QNO53054.1"/>
    <property type="molecule type" value="Genomic_DNA"/>
</dbReference>
<dbReference type="EMBL" id="MT631546">
    <property type="protein sequence ID" value="QNO53597.1"/>
    <property type="molecule type" value="Genomic_DNA"/>
</dbReference>
<evidence type="ECO:0000256" key="3">
    <source>
        <dbReference type="ARBA" id="ARBA00022475"/>
    </source>
</evidence>
<protein>
    <recommendedName>
        <fullName evidence="7">ABC transmembrane type-1 domain-containing protein</fullName>
    </recommendedName>
</protein>
<accession>A0A7G9YYH0</accession>
<evidence type="ECO:0008006" key="7">
    <source>
        <dbReference type="Google" id="ProtNLM"/>
    </source>
</evidence>
<sequence length="234" mass="26594">MSYMVEDENKQETRTVRWFYQTIPFIILFLSWEILARVIHEPYILPPFSAVVVRAFSPALAYHLGSTLAFSLLGLLIISLVGLPLGMLIHRFKKAEWIFNPFFWFLLFAFGVGIAGIAPMLIVWFGLSQLTVLLHSVLIPVLVVALISGYGAKLTAVRVGFLLCWSLRIGGEIVEISGDGLGPKLSQCYFLHNMEMMYAIMLVMGFTGLFVDRVLLKYLGNKLVRKMDRQKRMR</sequence>
<evidence type="ECO:0000313" key="6">
    <source>
        <dbReference type="EMBL" id="QNO53597.1"/>
    </source>
</evidence>
<keyword evidence="4" id="KW-1133">Transmembrane helix</keyword>
<dbReference type="GO" id="GO:0005886">
    <property type="term" value="C:plasma membrane"/>
    <property type="evidence" value="ECO:0007669"/>
    <property type="project" value="UniProtKB-SubCell"/>
</dbReference>
<evidence type="ECO:0000256" key="1">
    <source>
        <dbReference type="ARBA" id="ARBA00004651"/>
    </source>
</evidence>